<protein>
    <submittedName>
        <fullName evidence="3">Uncharacterized protein LOC106813295</fullName>
    </submittedName>
</protein>
<dbReference type="RefSeq" id="XP_014672885.1">
    <property type="nucleotide sequence ID" value="XM_014817399.1"/>
</dbReference>
<feature type="compositionally biased region" description="Polar residues" evidence="1">
    <location>
        <begin position="78"/>
        <end position="90"/>
    </location>
</feature>
<gene>
    <name evidence="3" type="primary">LOC106813295</name>
</gene>
<feature type="compositionally biased region" description="Basic and acidic residues" evidence="1">
    <location>
        <begin position="92"/>
        <end position="108"/>
    </location>
</feature>
<feature type="region of interest" description="Disordered" evidence="1">
    <location>
        <begin position="61"/>
        <end position="113"/>
    </location>
</feature>
<evidence type="ECO:0000313" key="3">
    <source>
        <dbReference type="RefSeq" id="XP_014672885.1"/>
    </source>
</evidence>
<evidence type="ECO:0000313" key="2">
    <source>
        <dbReference type="Proteomes" id="UP000695022"/>
    </source>
</evidence>
<sequence>MSVPGKGTLDHIESSDGDGDGSENPQHPPEWFTNYMAQFKRDLKSEIEDFITKVVTEAVKCSPSRGVDTDGKIKNPETDTVSGDSVTLGRSQEGHEETRDTSDSREWDCDSEFSSEDNDFIVVKLPPCFDVPSAANKTHHQSNATGGVSKGDGVNSMVTEDPNIRTTVDSSPAEEKQTRNEQREASFGDDGDADASVENDKSATKEAPSAESGRDESCGAAGTASTESGGGWFAAPAGLEVLIEFKNDFPSATTMTSEVVTKVSNVARMSAARQKKRRHAPSFRAPEFVATDDDLVEVSTREEQQRRAEDESEHAEDESERAPPSDDEDGLDDARREAERLAEQGRVAEQEHLAWLLRLHRHEFVVSRDGLVADRVTEWAEEPANAKHRKFVVSVDGMVVSLPDVEEVRSDGGEAKSMGGDEEEEAGEMDGDASEAGSSQGNANGNNTHSESNDHTYSSSHSHTWSGINQLGDYCYTAWNSVFGNENKCKSKCHRHQQNTGQNQMRFSRKPPAPPTWTPPASQAAPPPTSAPPTSGPPTSQAAPPPTSAPPTSQAAPPPTSAPPTSQEL</sequence>
<feature type="compositionally biased region" description="Basic and acidic residues" evidence="1">
    <location>
        <begin position="173"/>
        <end position="186"/>
    </location>
</feature>
<name>A0ABM1EL14_PRICU</name>
<feature type="compositionally biased region" description="Low complexity" evidence="1">
    <location>
        <begin position="434"/>
        <end position="464"/>
    </location>
</feature>
<feature type="region of interest" description="Disordered" evidence="1">
    <location>
        <begin position="269"/>
        <end position="345"/>
    </location>
</feature>
<feature type="compositionally biased region" description="Pro residues" evidence="1">
    <location>
        <begin position="525"/>
        <end position="536"/>
    </location>
</feature>
<evidence type="ECO:0000256" key="1">
    <source>
        <dbReference type="SAM" id="MobiDB-lite"/>
    </source>
</evidence>
<feature type="compositionally biased region" description="Acidic residues" evidence="1">
    <location>
        <begin position="420"/>
        <end position="433"/>
    </location>
</feature>
<feature type="region of interest" description="Disordered" evidence="1">
    <location>
        <begin position="404"/>
        <end position="464"/>
    </location>
</feature>
<feature type="compositionally biased region" description="Basic and acidic residues" evidence="1">
    <location>
        <begin position="299"/>
        <end position="309"/>
    </location>
</feature>
<feature type="region of interest" description="Disordered" evidence="1">
    <location>
        <begin position="131"/>
        <end position="233"/>
    </location>
</feature>
<reference evidence="3" key="1">
    <citation type="submission" date="2025-08" db="UniProtKB">
        <authorList>
            <consortium name="RefSeq"/>
        </authorList>
    </citation>
    <scope>IDENTIFICATION</scope>
</reference>
<dbReference type="GeneID" id="106813295"/>
<feature type="compositionally biased region" description="Acidic residues" evidence="1">
    <location>
        <begin position="187"/>
        <end position="197"/>
    </location>
</feature>
<dbReference type="Proteomes" id="UP000695022">
    <property type="component" value="Unplaced"/>
</dbReference>
<organism evidence="2 3">
    <name type="scientific">Priapulus caudatus</name>
    <name type="common">Priapulid worm</name>
    <dbReference type="NCBI Taxonomy" id="37621"/>
    <lineage>
        <taxon>Eukaryota</taxon>
        <taxon>Metazoa</taxon>
        <taxon>Ecdysozoa</taxon>
        <taxon>Scalidophora</taxon>
        <taxon>Priapulida</taxon>
        <taxon>Priapulimorpha</taxon>
        <taxon>Priapulimorphida</taxon>
        <taxon>Priapulidae</taxon>
        <taxon>Priapulus</taxon>
    </lineage>
</organism>
<feature type="compositionally biased region" description="Basic and acidic residues" evidence="1">
    <location>
        <begin position="332"/>
        <end position="345"/>
    </location>
</feature>
<keyword evidence="2" id="KW-1185">Reference proteome</keyword>
<feature type="region of interest" description="Disordered" evidence="1">
    <location>
        <begin position="1"/>
        <end position="30"/>
    </location>
</feature>
<accession>A0ABM1EL14</accession>
<proteinExistence type="predicted"/>
<feature type="compositionally biased region" description="Acidic residues" evidence="1">
    <location>
        <begin position="310"/>
        <end position="331"/>
    </location>
</feature>
<feature type="compositionally biased region" description="Basic and acidic residues" evidence="1">
    <location>
        <begin position="67"/>
        <end position="77"/>
    </location>
</feature>
<feature type="region of interest" description="Disordered" evidence="1">
    <location>
        <begin position="490"/>
        <end position="569"/>
    </location>
</feature>